<dbReference type="Proteomes" id="UP000636479">
    <property type="component" value="Unassembled WGS sequence"/>
</dbReference>
<evidence type="ECO:0000259" key="1">
    <source>
        <dbReference type="Pfam" id="PF01928"/>
    </source>
</evidence>
<organism evidence="2 3">
    <name type="scientific">Mycena indigotica</name>
    <dbReference type="NCBI Taxonomy" id="2126181"/>
    <lineage>
        <taxon>Eukaryota</taxon>
        <taxon>Fungi</taxon>
        <taxon>Dikarya</taxon>
        <taxon>Basidiomycota</taxon>
        <taxon>Agaricomycotina</taxon>
        <taxon>Agaricomycetes</taxon>
        <taxon>Agaricomycetidae</taxon>
        <taxon>Agaricales</taxon>
        <taxon>Marasmiineae</taxon>
        <taxon>Mycenaceae</taxon>
        <taxon>Mycena</taxon>
    </lineage>
</organism>
<dbReference type="PANTHER" id="PTHR14586">
    <property type="entry name" value="THIAMINE-TRIPHOSPHATASE"/>
    <property type="match status" value="1"/>
</dbReference>
<dbReference type="GO" id="GO:0042357">
    <property type="term" value="P:thiamine diphosphate metabolic process"/>
    <property type="evidence" value="ECO:0007669"/>
    <property type="project" value="TreeGrafter"/>
</dbReference>
<dbReference type="InterPro" id="IPR023577">
    <property type="entry name" value="CYTH_domain"/>
</dbReference>
<dbReference type="Pfam" id="PF01928">
    <property type="entry name" value="CYTH"/>
    <property type="match status" value="1"/>
</dbReference>
<evidence type="ECO:0000313" key="3">
    <source>
        <dbReference type="Proteomes" id="UP000636479"/>
    </source>
</evidence>
<dbReference type="EMBL" id="JACAZF010000006">
    <property type="protein sequence ID" value="KAF7301218.1"/>
    <property type="molecule type" value="Genomic_DNA"/>
</dbReference>
<proteinExistence type="predicted"/>
<sequence>MLTAQRLASVLLSKIEIERKFIPTRAFLDALKRQTKPATIQFIRDVYYDGNDSRLTLGGLWVRRRTVLDAGASSPRSSWEAKVRVGGDRVASQFLEVEGPQAVEREIQRVLGERNVTIDAIHEHLEVMCDLTTRRLSSPLPLDLFPAPTTLPLEQLTVAIDQAVETKSGDFSAACGVLERPPQGFREREFFHEIGELELMEQVRTNATEDDHEARRKVVAEERAAQLDAFINGYPALFPKTPTPQGKLNAYFAWLERHR</sequence>
<dbReference type="InterPro" id="IPR039582">
    <property type="entry name" value="THTPA"/>
</dbReference>
<evidence type="ECO:0000313" key="2">
    <source>
        <dbReference type="EMBL" id="KAF7301218.1"/>
    </source>
</evidence>
<dbReference type="InterPro" id="IPR033469">
    <property type="entry name" value="CYTH-like_dom_sf"/>
</dbReference>
<keyword evidence="3" id="KW-1185">Reference proteome</keyword>
<dbReference type="RefSeq" id="XP_037219218.1">
    <property type="nucleotide sequence ID" value="XM_037363574.1"/>
</dbReference>
<dbReference type="AlphaFoldDB" id="A0A8H6W4A1"/>
<comment type="caution">
    <text evidence="2">The sequence shown here is derived from an EMBL/GenBank/DDBJ whole genome shotgun (WGS) entry which is preliminary data.</text>
</comment>
<dbReference type="Gene3D" id="2.40.320.10">
    <property type="entry name" value="Hypothetical Protein Pfu-838710-001"/>
    <property type="match status" value="1"/>
</dbReference>
<feature type="domain" description="CYTH" evidence="1">
    <location>
        <begin position="15"/>
        <end position="67"/>
    </location>
</feature>
<gene>
    <name evidence="2" type="ORF">MIND_00686600</name>
</gene>
<dbReference type="SUPFAM" id="SSF55154">
    <property type="entry name" value="CYTH-like phosphatases"/>
    <property type="match status" value="1"/>
</dbReference>
<dbReference type="GeneID" id="59346090"/>
<name>A0A8H6W4A1_9AGAR</name>
<protein>
    <submittedName>
        <fullName evidence="2">CYTH domain-containing protein</fullName>
    </submittedName>
</protein>
<accession>A0A8H6W4A1</accession>
<dbReference type="GO" id="GO:0000287">
    <property type="term" value="F:magnesium ion binding"/>
    <property type="evidence" value="ECO:0007669"/>
    <property type="project" value="TreeGrafter"/>
</dbReference>
<reference evidence="2" key="1">
    <citation type="submission" date="2020-05" db="EMBL/GenBank/DDBJ databases">
        <title>Mycena genomes resolve the evolution of fungal bioluminescence.</title>
        <authorList>
            <person name="Tsai I.J."/>
        </authorList>
    </citation>
    <scope>NUCLEOTIDE SEQUENCE</scope>
    <source>
        <strain evidence="2">171206Taipei</strain>
    </source>
</reference>
<dbReference type="GO" id="GO:0050333">
    <property type="term" value="F:thiamine triphosphate phosphatase activity"/>
    <property type="evidence" value="ECO:0007669"/>
    <property type="project" value="InterPro"/>
</dbReference>
<dbReference type="PANTHER" id="PTHR14586:SF1">
    <property type="entry name" value="THIAMINE-TRIPHOSPHATASE"/>
    <property type="match status" value="1"/>
</dbReference>
<dbReference type="OrthoDB" id="442176at2759"/>